<organism evidence="2 3">
    <name type="scientific">Rhodovibrio sodomensis</name>
    <dbReference type="NCBI Taxonomy" id="1088"/>
    <lineage>
        <taxon>Bacteria</taxon>
        <taxon>Pseudomonadati</taxon>
        <taxon>Pseudomonadota</taxon>
        <taxon>Alphaproteobacteria</taxon>
        <taxon>Rhodospirillales</taxon>
        <taxon>Rhodovibrionaceae</taxon>
        <taxon>Rhodovibrio</taxon>
    </lineage>
</organism>
<dbReference type="Proteomes" id="UP001296873">
    <property type="component" value="Unassembled WGS sequence"/>
</dbReference>
<protein>
    <submittedName>
        <fullName evidence="2">Uncharacterized protein</fullName>
    </submittedName>
</protein>
<proteinExistence type="predicted"/>
<sequence>MAADGGPRPQGGAWILAGVDRDGAAHAHARARLRRESAARVTGPDACRRERVHATQRSRQRSRN</sequence>
<reference evidence="2 3" key="1">
    <citation type="journal article" date="2020" name="Microorganisms">
        <title>Osmotic Adaptation and Compatible Solute Biosynthesis of Phototrophic Bacteria as Revealed from Genome Analyses.</title>
        <authorList>
            <person name="Imhoff J.F."/>
            <person name="Rahn T."/>
            <person name="Kunzel S."/>
            <person name="Keller A."/>
            <person name="Neulinger S.C."/>
        </authorList>
    </citation>
    <scope>NUCLEOTIDE SEQUENCE [LARGE SCALE GENOMIC DNA]</scope>
    <source>
        <strain evidence="2 3">DSM 9895</strain>
    </source>
</reference>
<comment type="caution">
    <text evidence="2">The sequence shown here is derived from an EMBL/GenBank/DDBJ whole genome shotgun (WGS) entry which is preliminary data.</text>
</comment>
<gene>
    <name evidence="2" type="ORF">CKO28_19870</name>
</gene>
<dbReference type="EMBL" id="NRRL01000086">
    <property type="protein sequence ID" value="MBK1670287.1"/>
    <property type="molecule type" value="Genomic_DNA"/>
</dbReference>
<keyword evidence="3" id="KW-1185">Reference proteome</keyword>
<feature type="region of interest" description="Disordered" evidence="1">
    <location>
        <begin position="27"/>
        <end position="64"/>
    </location>
</feature>
<name>A0ABS1DIK1_9PROT</name>
<feature type="compositionally biased region" description="Basic residues" evidence="1">
    <location>
        <begin position="54"/>
        <end position="64"/>
    </location>
</feature>
<evidence type="ECO:0000313" key="3">
    <source>
        <dbReference type="Proteomes" id="UP001296873"/>
    </source>
</evidence>
<accession>A0ABS1DIK1</accession>
<evidence type="ECO:0000313" key="2">
    <source>
        <dbReference type="EMBL" id="MBK1670287.1"/>
    </source>
</evidence>
<evidence type="ECO:0000256" key="1">
    <source>
        <dbReference type="SAM" id="MobiDB-lite"/>
    </source>
</evidence>